<reference evidence="2" key="1">
    <citation type="submission" date="2016-06" db="EMBL/GenBank/DDBJ databases">
        <title>Parallel loss of symbiosis genes in relatives of nitrogen-fixing non-legume Parasponia.</title>
        <authorList>
            <person name="Van Velzen R."/>
            <person name="Holmer R."/>
            <person name="Bu F."/>
            <person name="Rutten L."/>
            <person name="Van Zeijl A."/>
            <person name="Liu W."/>
            <person name="Santuari L."/>
            <person name="Cao Q."/>
            <person name="Sharma T."/>
            <person name="Shen D."/>
            <person name="Roswanjaya Y."/>
            <person name="Wardhani T."/>
            <person name="Kalhor M.S."/>
            <person name="Jansen J."/>
            <person name="Van den Hoogen J."/>
            <person name="Gungor B."/>
            <person name="Hartog M."/>
            <person name="Hontelez J."/>
            <person name="Verver J."/>
            <person name="Yang W.-C."/>
            <person name="Schijlen E."/>
            <person name="Repin R."/>
            <person name="Schilthuizen M."/>
            <person name="Schranz E."/>
            <person name="Heidstra R."/>
            <person name="Miyata K."/>
            <person name="Fedorova E."/>
            <person name="Kohlen W."/>
            <person name="Bisseling T."/>
            <person name="Smit S."/>
            <person name="Geurts R."/>
        </authorList>
    </citation>
    <scope>NUCLEOTIDE SEQUENCE [LARGE SCALE GENOMIC DNA]</scope>
    <source>
        <strain evidence="2">cv. RG33-2</strain>
    </source>
</reference>
<organism evidence="1 2">
    <name type="scientific">Trema orientale</name>
    <name type="common">Charcoal tree</name>
    <name type="synonym">Celtis orientalis</name>
    <dbReference type="NCBI Taxonomy" id="63057"/>
    <lineage>
        <taxon>Eukaryota</taxon>
        <taxon>Viridiplantae</taxon>
        <taxon>Streptophyta</taxon>
        <taxon>Embryophyta</taxon>
        <taxon>Tracheophyta</taxon>
        <taxon>Spermatophyta</taxon>
        <taxon>Magnoliopsida</taxon>
        <taxon>eudicotyledons</taxon>
        <taxon>Gunneridae</taxon>
        <taxon>Pentapetalae</taxon>
        <taxon>rosids</taxon>
        <taxon>fabids</taxon>
        <taxon>Rosales</taxon>
        <taxon>Cannabaceae</taxon>
        <taxon>Trema</taxon>
    </lineage>
</organism>
<proteinExistence type="predicted"/>
<protein>
    <submittedName>
        <fullName evidence="1">Uncharacterized protein</fullName>
    </submittedName>
</protein>
<accession>A0A2P5FF49</accession>
<comment type="caution">
    <text evidence="1">The sequence shown here is derived from an EMBL/GenBank/DDBJ whole genome shotgun (WGS) entry which is preliminary data.</text>
</comment>
<dbReference type="Proteomes" id="UP000237000">
    <property type="component" value="Unassembled WGS sequence"/>
</dbReference>
<evidence type="ECO:0000313" key="2">
    <source>
        <dbReference type="Proteomes" id="UP000237000"/>
    </source>
</evidence>
<sequence length="99" mass="10912">MTCAPKTAFLRADDASQLYSLKIVPQQSLDETRVSFNVLQPKMGHPTSSRTHCSSKMTWFQAILLCAINPRPLGPVTASQELCRDDALVPEPLPESVDL</sequence>
<keyword evidence="2" id="KW-1185">Reference proteome</keyword>
<gene>
    <name evidence="1" type="ORF">TorRG33x02_077000</name>
</gene>
<dbReference type="EMBL" id="JXTC01000038">
    <property type="protein sequence ID" value="PON96427.1"/>
    <property type="molecule type" value="Genomic_DNA"/>
</dbReference>
<dbReference type="AlphaFoldDB" id="A0A2P5FF49"/>
<name>A0A2P5FF49_TREOI</name>
<evidence type="ECO:0000313" key="1">
    <source>
        <dbReference type="EMBL" id="PON96427.1"/>
    </source>
</evidence>
<dbReference type="InParanoid" id="A0A2P5FF49"/>